<dbReference type="InterPro" id="IPR036291">
    <property type="entry name" value="NAD(P)-bd_dom_sf"/>
</dbReference>
<keyword evidence="1" id="KW-0521">NADP</keyword>
<sequence length="320" mass="36155">MIIVTGCNGFIGSNLVVKLNELGIKDIIGVDDLSKKDNLANIAHCELAELLDVKDFENDYLDQNKSIDQVTHIFHQGACSDTMEWDAEYMMKNNYSFSQKLLELAEKNSVSFIYASSASVYGDGKQFAEARENENPINLYAFSKYLFDQLIRQKINESKIQIVGLRYFNVYGPNEAHKGHMASVAYHLHKQLEKGDEVKLFEGSDGYEAGEQRRDFVYVDDVVKVNLWFKENPGVSGIFNVGTGKSQTFNEVANSVINFHKKGSIQYIPFPKELVGSYQSFTEADLGKLRAAGYPDDFLDVQTGVQLYLEKLSNWPKNES</sequence>
<dbReference type="Gene3D" id="3.40.50.720">
    <property type="entry name" value="NAD(P)-binding Rossmann-like Domain"/>
    <property type="match status" value="1"/>
</dbReference>
<dbReference type="Pfam" id="PF01370">
    <property type="entry name" value="Epimerase"/>
    <property type="match status" value="1"/>
</dbReference>
<evidence type="ECO:0000259" key="4">
    <source>
        <dbReference type="Pfam" id="PF01370"/>
    </source>
</evidence>
<dbReference type="InterPro" id="IPR011912">
    <property type="entry name" value="Heptose_epim"/>
</dbReference>
<dbReference type="CDD" id="cd05248">
    <property type="entry name" value="ADP_GME_SDR_e"/>
    <property type="match status" value="1"/>
</dbReference>
<dbReference type="Gene3D" id="3.90.25.10">
    <property type="entry name" value="UDP-galactose 4-epimerase, domain 1"/>
    <property type="match status" value="1"/>
</dbReference>
<organism evidence="5">
    <name type="scientific">marine metagenome</name>
    <dbReference type="NCBI Taxonomy" id="408172"/>
    <lineage>
        <taxon>unclassified sequences</taxon>
        <taxon>metagenomes</taxon>
        <taxon>ecological metagenomes</taxon>
    </lineage>
</organism>
<dbReference type="PANTHER" id="PTHR43103:SF3">
    <property type="entry name" value="ADP-L-GLYCERO-D-MANNO-HEPTOSE-6-EPIMERASE"/>
    <property type="match status" value="1"/>
</dbReference>
<dbReference type="HAMAP" id="MF_01601">
    <property type="entry name" value="Heptose_epimerase"/>
    <property type="match status" value="1"/>
</dbReference>
<dbReference type="AlphaFoldDB" id="A0A381TT96"/>
<dbReference type="PANTHER" id="PTHR43103">
    <property type="entry name" value="NUCLEOSIDE-DIPHOSPHATE-SUGAR EPIMERASE"/>
    <property type="match status" value="1"/>
</dbReference>
<accession>A0A381TT96</accession>
<feature type="domain" description="NAD-dependent epimerase/dehydratase" evidence="4">
    <location>
        <begin position="2"/>
        <end position="242"/>
    </location>
</feature>
<gene>
    <name evidence="5" type="ORF">METZ01_LOCUS71918</name>
</gene>
<dbReference type="SUPFAM" id="SSF51735">
    <property type="entry name" value="NAD(P)-binding Rossmann-fold domains"/>
    <property type="match status" value="1"/>
</dbReference>
<evidence type="ECO:0000313" key="5">
    <source>
        <dbReference type="EMBL" id="SVA19064.1"/>
    </source>
</evidence>
<keyword evidence="2" id="KW-0413">Isomerase</keyword>
<name>A0A381TT96_9ZZZZ</name>
<protein>
    <recommendedName>
        <fullName evidence="4">NAD-dependent epimerase/dehydratase domain-containing protein</fullName>
    </recommendedName>
</protein>
<dbReference type="GO" id="GO:0005975">
    <property type="term" value="P:carbohydrate metabolic process"/>
    <property type="evidence" value="ECO:0007669"/>
    <property type="project" value="InterPro"/>
</dbReference>
<dbReference type="GO" id="GO:0050661">
    <property type="term" value="F:NADP binding"/>
    <property type="evidence" value="ECO:0007669"/>
    <property type="project" value="InterPro"/>
</dbReference>
<dbReference type="InterPro" id="IPR001509">
    <property type="entry name" value="Epimerase_deHydtase"/>
</dbReference>
<evidence type="ECO:0000256" key="3">
    <source>
        <dbReference type="ARBA" id="ARBA00023277"/>
    </source>
</evidence>
<reference evidence="5" key="1">
    <citation type="submission" date="2018-05" db="EMBL/GenBank/DDBJ databases">
        <authorList>
            <person name="Lanie J.A."/>
            <person name="Ng W.-L."/>
            <person name="Kazmierczak K.M."/>
            <person name="Andrzejewski T.M."/>
            <person name="Davidsen T.M."/>
            <person name="Wayne K.J."/>
            <person name="Tettelin H."/>
            <person name="Glass J.I."/>
            <person name="Rusch D."/>
            <person name="Podicherti R."/>
            <person name="Tsui H.-C.T."/>
            <person name="Winkler M.E."/>
        </authorList>
    </citation>
    <scope>NUCLEOTIDE SEQUENCE</scope>
</reference>
<evidence type="ECO:0000256" key="2">
    <source>
        <dbReference type="ARBA" id="ARBA00023235"/>
    </source>
</evidence>
<dbReference type="GO" id="GO:0008712">
    <property type="term" value="F:ADP-glyceromanno-heptose 6-epimerase activity"/>
    <property type="evidence" value="ECO:0007669"/>
    <property type="project" value="InterPro"/>
</dbReference>
<keyword evidence="3" id="KW-0119">Carbohydrate metabolism</keyword>
<proteinExistence type="inferred from homology"/>
<dbReference type="EMBL" id="UINC01005100">
    <property type="protein sequence ID" value="SVA19064.1"/>
    <property type="molecule type" value="Genomic_DNA"/>
</dbReference>
<dbReference type="NCBIfam" id="TIGR02197">
    <property type="entry name" value="heptose_epim"/>
    <property type="match status" value="1"/>
</dbReference>
<evidence type="ECO:0000256" key="1">
    <source>
        <dbReference type="ARBA" id="ARBA00022857"/>
    </source>
</evidence>